<gene>
    <name evidence="1" type="ORF">H206_00043</name>
</gene>
<evidence type="ECO:0000313" key="2">
    <source>
        <dbReference type="Proteomes" id="UP000287853"/>
    </source>
</evidence>
<evidence type="ECO:0000313" key="1">
    <source>
        <dbReference type="EMBL" id="RWX45976.1"/>
    </source>
</evidence>
<proteinExistence type="predicted"/>
<name>A0A444IYT3_9BACT</name>
<accession>A0A444IYT3</accession>
<dbReference type="InterPro" id="IPR027417">
    <property type="entry name" value="P-loop_NTPase"/>
</dbReference>
<dbReference type="SUPFAM" id="SSF52540">
    <property type="entry name" value="P-loop containing nucleoside triphosphate hydrolases"/>
    <property type="match status" value="1"/>
</dbReference>
<reference evidence="1 2" key="1">
    <citation type="submission" date="2017-01" db="EMBL/GenBank/DDBJ databases">
        <title>The cable genome- insights into the physiology and evolution of filamentous bacteria capable of sulfide oxidation via long distance electron transfer.</title>
        <authorList>
            <person name="Schreiber L."/>
            <person name="Bjerg J.T."/>
            <person name="Boggild A."/>
            <person name="Van De Vossenberg J."/>
            <person name="Meysman F."/>
            <person name="Nielsen L.P."/>
            <person name="Schramm A."/>
            <person name="Kjeldsen K.U."/>
        </authorList>
    </citation>
    <scope>NUCLEOTIDE SEQUENCE [LARGE SCALE GENOMIC DNA]</scope>
    <source>
        <strain evidence="1">MCF</strain>
    </source>
</reference>
<protein>
    <recommendedName>
        <fullName evidence="3">AAA ATPase domain-containing protein</fullName>
    </recommendedName>
</protein>
<organism evidence="1 2">
    <name type="scientific">Candidatus Electrothrix aarhusensis</name>
    <dbReference type="NCBI Taxonomy" id="1859131"/>
    <lineage>
        <taxon>Bacteria</taxon>
        <taxon>Pseudomonadati</taxon>
        <taxon>Thermodesulfobacteriota</taxon>
        <taxon>Desulfobulbia</taxon>
        <taxon>Desulfobulbales</taxon>
        <taxon>Desulfobulbaceae</taxon>
        <taxon>Candidatus Electrothrix</taxon>
    </lineage>
</organism>
<dbReference type="AlphaFoldDB" id="A0A444IYT3"/>
<dbReference type="EMBL" id="MTKO01000070">
    <property type="protein sequence ID" value="RWX45976.1"/>
    <property type="molecule type" value="Genomic_DNA"/>
</dbReference>
<keyword evidence="2" id="KW-1185">Reference proteome</keyword>
<evidence type="ECO:0008006" key="3">
    <source>
        <dbReference type="Google" id="ProtNLM"/>
    </source>
</evidence>
<dbReference type="Proteomes" id="UP000287853">
    <property type="component" value="Unassembled WGS sequence"/>
</dbReference>
<sequence length="451" mass="52069">MDHRNEDISIWDAKNRLTFNEPLRPDDELSQRLFVDTTSARGDFSLKRLHRELNVDNQGIAHTAPAAPQKQYILFTGHRGCGKSTELLRTAAFLHHPDRYYVIHLDCLEKLDINNLKYSDVLLALAAALLERLEQEEGIIIDQVFLTRLENWFKERVEVHTALRDFATEVKAGAKIQTGLPWLGKLFGELTNKINIGSSYREELRLVVRNNFTEFAEAFNQLIRAGEEKIRAAGKGKRILFTVDGTDRLDQEDAPKFFIEDVHQLTQINGLFIYCAPIHLLHQVNTLNANFSQPFRLPMLKVRDRDGEDLSENIAVMRELALRRVPEQLFDELDTVDYLVRYSGGHPRDLLRLLNVAINYAEEERIDRAAAEKAVKQVANEYRRFINTEDYIRLVQIDLHPDAPDDFTDEQSSLMLYNLILLEYNDYFWKSHPLITTLPGYEKAMQATGCV</sequence>
<comment type="caution">
    <text evidence="1">The sequence shown here is derived from an EMBL/GenBank/DDBJ whole genome shotgun (WGS) entry which is preliminary data.</text>
</comment>